<evidence type="ECO:0000313" key="1">
    <source>
        <dbReference type="EMBL" id="KAK8889607.1"/>
    </source>
</evidence>
<gene>
    <name evidence="1" type="ORF">M9Y10_034358</name>
</gene>
<dbReference type="Proteomes" id="UP001470230">
    <property type="component" value="Unassembled WGS sequence"/>
</dbReference>
<evidence type="ECO:0000313" key="2">
    <source>
        <dbReference type="Proteomes" id="UP001470230"/>
    </source>
</evidence>
<sequence length="108" mass="12375">MKIKYKLLIDEIHRPISNGEYHTVNDLVQYIIENVEKCISLENIRNYIICSGFNIVVGSPMEEDSAKVDDRDIDHFYDNLAQDIDGTQASLVFNMDEAGEDDYVDTVL</sequence>
<organism evidence="1 2">
    <name type="scientific">Tritrichomonas musculus</name>
    <dbReference type="NCBI Taxonomy" id="1915356"/>
    <lineage>
        <taxon>Eukaryota</taxon>
        <taxon>Metamonada</taxon>
        <taxon>Parabasalia</taxon>
        <taxon>Tritrichomonadida</taxon>
        <taxon>Tritrichomonadidae</taxon>
        <taxon>Tritrichomonas</taxon>
    </lineage>
</organism>
<name>A0ABR2KGP3_9EUKA</name>
<comment type="caution">
    <text evidence="1">The sequence shown here is derived from an EMBL/GenBank/DDBJ whole genome shotgun (WGS) entry which is preliminary data.</text>
</comment>
<keyword evidence="2" id="KW-1185">Reference proteome</keyword>
<protein>
    <submittedName>
        <fullName evidence="1">Uncharacterized protein</fullName>
    </submittedName>
</protein>
<proteinExistence type="predicted"/>
<reference evidence="1 2" key="1">
    <citation type="submission" date="2024-04" db="EMBL/GenBank/DDBJ databases">
        <title>Tritrichomonas musculus Genome.</title>
        <authorList>
            <person name="Alves-Ferreira E."/>
            <person name="Grigg M."/>
            <person name="Lorenzi H."/>
            <person name="Galac M."/>
        </authorList>
    </citation>
    <scope>NUCLEOTIDE SEQUENCE [LARGE SCALE GENOMIC DNA]</scope>
    <source>
        <strain evidence="1 2">EAF2021</strain>
    </source>
</reference>
<accession>A0ABR2KGP3</accession>
<dbReference type="EMBL" id="JAPFFF010000005">
    <property type="protein sequence ID" value="KAK8889607.1"/>
    <property type="molecule type" value="Genomic_DNA"/>
</dbReference>